<reference evidence="12" key="1">
    <citation type="journal article" date="2020" name="mSystems">
        <title>Genome- and Community-Level Interaction Insights into Carbon Utilization and Element Cycling Functions of Hydrothermarchaeota in Hydrothermal Sediment.</title>
        <authorList>
            <person name="Zhou Z."/>
            <person name="Liu Y."/>
            <person name="Xu W."/>
            <person name="Pan J."/>
            <person name="Luo Z.H."/>
            <person name="Li M."/>
        </authorList>
    </citation>
    <scope>NUCLEOTIDE SEQUENCE [LARGE SCALE GENOMIC DNA]</scope>
    <source>
        <strain evidence="12">HyVt-443</strain>
    </source>
</reference>
<dbReference type="InterPro" id="IPR001398">
    <property type="entry name" value="Macrophage_inhib_fac"/>
</dbReference>
<evidence type="ECO:0000256" key="1">
    <source>
        <dbReference type="ARBA" id="ARBA00004613"/>
    </source>
</evidence>
<name>A0A831RIA5_9GAMM</name>
<dbReference type="PANTHER" id="PTHR11954:SF6">
    <property type="entry name" value="MACROPHAGE MIGRATION INHIBITORY FACTOR"/>
    <property type="match status" value="1"/>
</dbReference>
<dbReference type="EC" id="5.3.2.1" evidence="8"/>
<organism evidence="12">
    <name type="scientific">Sedimenticola thiotaurini</name>
    <dbReference type="NCBI Taxonomy" id="1543721"/>
    <lineage>
        <taxon>Bacteria</taxon>
        <taxon>Pseudomonadati</taxon>
        <taxon>Pseudomonadota</taxon>
        <taxon>Gammaproteobacteria</taxon>
        <taxon>Chromatiales</taxon>
        <taxon>Sedimenticolaceae</taxon>
        <taxon>Sedimenticola</taxon>
    </lineage>
</organism>
<dbReference type="AlphaFoldDB" id="A0A831RIA5"/>
<comment type="catalytic activity">
    <reaction evidence="6">
        <text>L-dopachrome = 5,6-dihydroxyindole-2-carboxylate</text>
        <dbReference type="Rhea" id="RHEA:13041"/>
        <dbReference type="ChEBI" id="CHEBI:16875"/>
        <dbReference type="ChEBI" id="CHEBI:57509"/>
        <dbReference type="EC" id="5.3.3.12"/>
    </reaction>
</comment>
<dbReference type="GO" id="GO:0005615">
    <property type="term" value="C:extracellular space"/>
    <property type="evidence" value="ECO:0007669"/>
    <property type="project" value="UniProtKB-KW"/>
</dbReference>
<dbReference type="Pfam" id="PF01187">
    <property type="entry name" value="MIF"/>
    <property type="match status" value="1"/>
</dbReference>
<dbReference type="SUPFAM" id="SSF55331">
    <property type="entry name" value="Tautomerase/MIF"/>
    <property type="match status" value="1"/>
</dbReference>
<evidence type="ECO:0000256" key="8">
    <source>
        <dbReference type="ARBA" id="ARBA00039086"/>
    </source>
</evidence>
<dbReference type="GO" id="GO:0005125">
    <property type="term" value="F:cytokine activity"/>
    <property type="evidence" value="ECO:0007669"/>
    <property type="project" value="UniProtKB-KW"/>
</dbReference>
<dbReference type="EC" id="5.3.3.12" evidence="7"/>
<comment type="subcellular location">
    <subcellularLocation>
        <location evidence="1">Secreted</location>
    </subcellularLocation>
</comment>
<evidence type="ECO:0000256" key="10">
    <source>
        <dbReference type="ARBA" id="ARBA00041912"/>
    </source>
</evidence>
<evidence type="ECO:0000256" key="7">
    <source>
        <dbReference type="ARBA" id="ARBA00038932"/>
    </source>
</evidence>
<dbReference type="GO" id="GO:0050178">
    <property type="term" value="F:phenylpyruvate tautomerase activity"/>
    <property type="evidence" value="ECO:0007669"/>
    <property type="project" value="UniProtKB-EC"/>
</dbReference>
<protein>
    <recommendedName>
        <fullName evidence="11">L-dopachrome isomerase</fullName>
        <ecNumber evidence="8">5.3.2.1</ecNumber>
        <ecNumber evidence="7">5.3.3.12</ecNumber>
    </recommendedName>
    <alternativeName>
        <fullName evidence="9">L-dopachrome tautomerase</fullName>
    </alternativeName>
    <alternativeName>
        <fullName evidence="10">Phenylpyruvate tautomerase</fullName>
    </alternativeName>
</protein>
<evidence type="ECO:0000256" key="2">
    <source>
        <dbReference type="ARBA" id="ARBA00022514"/>
    </source>
</evidence>
<evidence type="ECO:0000256" key="3">
    <source>
        <dbReference type="ARBA" id="ARBA00022525"/>
    </source>
</evidence>
<evidence type="ECO:0000313" key="12">
    <source>
        <dbReference type="EMBL" id="HEB95108.1"/>
    </source>
</evidence>
<keyword evidence="2" id="KW-0202">Cytokine</keyword>
<keyword evidence="3" id="KW-0964">Secreted</keyword>
<accession>A0A831RIA5</accession>
<gene>
    <name evidence="12" type="ORF">ENI96_01595</name>
</gene>
<dbReference type="PANTHER" id="PTHR11954">
    <property type="entry name" value="D-DOPACHROME DECARBOXYLASE"/>
    <property type="match status" value="1"/>
</dbReference>
<dbReference type="GO" id="GO:0004167">
    <property type="term" value="F:dopachrome isomerase activity"/>
    <property type="evidence" value="ECO:0007669"/>
    <property type="project" value="UniProtKB-EC"/>
</dbReference>
<evidence type="ECO:0000256" key="9">
    <source>
        <dbReference type="ARBA" id="ARBA00041631"/>
    </source>
</evidence>
<dbReference type="Proteomes" id="UP000886251">
    <property type="component" value="Unassembled WGS sequence"/>
</dbReference>
<keyword evidence="4" id="KW-0413">Isomerase</keyword>
<dbReference type="EMBL" id="DRKP01000020">
    <property type="protein sequence ID" value="HEB95108.1"/>
    <property type="molecule type" value="Genomic_DNA"/>
</dbReference>
<sequence>MPLLKIETNARVDEERRPALLKQLSEAVAAMLGKPESYVMVALESGRDMLFAGDDAPLALLQLKSLGLPESRTGEYSSHLCRLMEEKLGIPPERVYIEFSAPARHMWGWNGGTF</sequence>
<comment type="catalytic activity">
    <reaction evidence="5">
        <text>3-phenylpyruvate = enol-phenylpyruvate</text>
        <dbReference type="Rhea" id="RHEA:17097"/>
        <dbReference type="ChEBI" id="CHEBI:16815"/>
        <dbReference type="ChEBI" id="CHEBI:18005"/>
        <dbReference type="EC" id="5.3.2.1"/>
    </reaction>
</comment>
<dbReference type="Gene3D" id="3.30.429.10">
    <property type="entry name" value="Macrophage Migration Inhibitory Factor"/>
    <property type="match status" value="1"/>
</dbReference>
<dbReference type="InterPro" id="IPR014347">
    <property type="entry name" value="Tautomerase/MIF_sf"/>
</dbReference>
<evidence type="ECO:0000256" key="5">
    <source>
        <dbReference type="ARBA" id="ARBA00036735"/>
    </source>
</evidence>
<evidence type="ECO:0000256" key="6">
    <source>
        <dbReference type="ARBA" id="ARBA00036823"/>
    </source>
</evidence>
<proteinExistence type="predicted"/>
<comment type="caution">
    <text evidence="12">The sequence shown here is derived from an EMBL/GenBank/DDBJ whole genome shotgun (WGS) entry which is preliminary data.</text>
</comment>
<evidence type="ECO:0000256" key="4">
    <source>
        <dbReference type="ARBA" id="ARBA00023235"/>
    </source>
</evidence>
<evidence type="ECO:0000256" key="11">
    <source>
        <dbReference type="ARBA" id="ARBA00042730"/>
    </source>
</evidence>